<feature type="domain" description="WASH1 WAHD" evidence="4">
    <location>
        <begin position="8"/>
        <end position="264"/>
    </location>
</feature>
<feature type="region of interest" description="Disordered" evidence="3">
    <location>
        <begin position="373"/>
        <end position="399"/>
    </location>
</feature>
<dbReference type="GO" id="GO:0042147">
    <property type="term" value="P:retrograde transport, endosome to Golgi"/>
    <property type="evidence" value="ECO:0007669"/>
    <property type="project" value="TreeGrafter"/>
</dbReference>
<name>A0AAN9Y0P9_9HEMI</name>
<reference evidence="5 6" key="1">
    <citation type="submission" date="2024-03" db="EMBL/GenBank/DDBJ databases">
        <title>Adaptation during the transition from Ophiocordyceps entomopathogen to insect associate is accompanied by gene loss and intensified selection.</title>
        <authorList>
            <person name="Ward C.M."/>
            <person name="Onetto C.A."/>
            <person name="Borneman A.R."/>
        </authorList>
    </citation>
    <scope>NUCLEOTIDE SEQUENCE [LARGE SCALE GENOMIC DNA]</scope>
    <source>
        <strain evidence="5">AWRI1</strain>
        <tissue evidence="5">Single Adult Female</tissue>
    </source>
</reference>
<dbReference type="GO" id="GO:0032456">
    <property type="term" value="P:endocytic recycling"/>
    <property type="evidence" value="ECO:0007669"/>
    <property type="project" value="TreeGrafter"/>
</dbReference>
<dbReference type="GO" id="GO:0055037">
    <property type="term" value="C:recycling endosome"/>
    <property type="evidence" value="ECO:0007669"/>
    <property type="project" value="TreeGrafter"/>
</dbReference>
<feature type="compositionally biased region" description="Basic and acidic residues" evidence="3">
    <location>
        <begin position="373"/>
        <end position="388"/>
    </location>
</feature>
<dbReference type="GO" id="GO:0005829">
    <property type="term" value="C:cytosol"/>
    <property type="evidence" value="ECO:0007669"/>
    <property type="project" value="GOC"/>
</dbReference>
<feature type="region of interest" description="Disordered" evidence="3">
    <location>
        <begin position="308"/>
        <end position="361"/>
    </location>
</feature>
<protein>
    <recommendedName>
        <fullName evidence="4">WASH1 WAHD domain-containing protein</fullName>
    </recommendedName>
</protein>
<dbReference type="Proteomes" id="UP001367676">
    <property type="component" value="Unassembled WGS sequence"/>
</dbReference>
<evidence type="ECO:0000256" key="3">
    <source>
        <dbReference type="SAM" id="MobiDB-lite"/>
    </source>
</evidence>
<dbReference type="GO" id="GO:0043014">
    <property type="term" value="F:alpha-tubulin binding"/>
    <property type="evidence" value="ECO:0007669"/>
    <property type="project" value="InterPro"/>
</dbReference>
<evidence type="ECO:0000313" key="6">
    <source>
        <dbReference type="Proteomes" id="UP001367676"/>
    </source>
</evidence>
<dbReference type="GO" id="GO:0071203">
    <property type="term" value="C:WASH complex"/>
    <property type="evidence" value="ECO:0007669"/>
    <property type="project" value="InterPro"/>
</dbReference>
<comment type="similarity">
    <text evidence="1">Belongs to the WASH1 family.</text>
</comment>
<comment type="caution">
    <text evidence="5">The sequence shown here is derived from an EMBL/GenBank/DDBJ whole genome shotgun (WGS) entry which is preliminary data.</text>
</comment>
<dbReference type="GO" id="GO:0006887">
    <property type="term" value="P:exocytosis"/>
    <property type="evidence" value="ECO:0007669"/>
    <property type="project" value="TreeGrafter"/>
</dbReference>
<accession>A0AAN9Y0P9</accession>
<dbReference type="AlphaFoldDB" id="A0AAN9Y0P9"/>
<feature type="compositionally biased region" description="Pro residues" evidence="3">
    <location>
        <begin position="315"/>
        <end position="340"/>
    </location>
</feature>
<dbReference type="Pfam" id="PF11945">
    <property type="entry name" value="WASH_WAHD"/>
    <property type="match status" value="1"/>
</dbReference>
<sequence length="461" mass="50790">MTSDDSRIKIPIIPYGLRQEETIVQIATALENINSVVTDVFQQIENNISRHKEYLTTLQKRSAIIESKVNKLAGKNVTTTLYSPHKFPVEGYHVDTLFEMNLKPLKKKVEVPIESKFQHVKYNKVPNRLQFFHVNSSVNRTQNQSTNLEHGLGSLPPEISCVDSLFLFNTSQNIYEKYVMLDPLSASNEKPVIEETEKTDIAAAPTSIVNNEMYRNENYFTGFYTPAFEEVPSIDVPADLPDLPGIADDLKFSATIAPIAPSKQQPTDIKSKSIDEITVADLPVISKPKKQALPSLETSVSAAINSNTKTLPQSSIPPPPPPPPETSLPISAPPPPPPLPVDNDISVHDTPVPKTTAPSGNVHATLMEAIRKAGGKEKAQLRQVDSSEKQLPNSSSANDNNEVMFIDDLYAALARRRKGISGLNKDNNKNVSIMDRVSAMITASDDESDNSVEDDGNDWED</sequence>
<gene>
    <name evidence="5" type="ORF">V9T40_000706</name>
</gene>
<dbReference type="GO" id="GO:0005769">
    <property type="term" value="C:early endosome"/>
    <property type="evidence" value="ECO:0007669"/>
    <property type="project" value="InterPro"/>
</dbReference>
<evidence type="ECO:0000256" key="2">
    <source>
        <dbReference type="ARBA" id="ARBA00023203"/>
    </source>
</evidence>
<organism evidence="5 6">
    <name type="scientific">Parthenolecanium corni</name>
    <dbReference type="NCBI Taxonomy" id="536013"/>
    <lineage>
        <taxon>Eukaryota</taxon>
        <taxon>Metazoa</taxon>
        <taxon>Ecdysozoa</taxon>
        <taxon>Arthropoda</taxon>
        <taxon>Hexapoda</taxon>
        <taxon>Insecta</taxon>
        <taxon>Pterygota</taxon>
        <taxon>Neoptera</taxon>
        <taxon>Paraneoptera</taxon>
        <taxon>Hemiptera</taxon>
        <taxon>Sternorrhyncha</taxon>
        <taxon>Coccoidea</taxon>
        <taxon>Coccidae</taxon>
        <taxon>Parthenolecanium</taxon>
    </lineage>
</organism>
<keyword evidence="2" id="KW-0009">Actin-binding</keyword>
<dbReference type="InterPro" id="IPR028290">
    <property type="entry name" value="WASH1"/>
</dbReference>
<evidence type="ECO:0000256" key="1">
    <source>
        <dbReference type="ARBA" id="ARBA00005602"/>
    </source>
</evidence>
<feature type="compositionally biased region" description="Acidic residues" evidence="3">
    <location>
        <begin position="444"/>
        <end position="461"/>
    </location>
</feature>
<dbReference type="PANTHER" id="PTHR23331">
    <property type="entry name" value="CXYORF1"/>
    <property type="match status" value="1"/>
</dbReference>
<dbReference type="GO" id="GO:0003779">
    <property type="term" value="F:actin binding"/>
    <property type="evidence" value="ECO:0007669"/>
    <property type="project" value="UniProtKB-KW"/>
</dbReference>
<dbReference type="GO" id="GO:0034314">
    <property type="term" value="P:Arp2/3 complex-mediated actin nucleation"/>
    <property type="evidence" value="ECO:0007669"/>
    <property type="project" value="InterPro"/>
</dbReference>
<evidence type="ECO:0000259" key="4">
    <source>
        <dbReference type="Pfam" id="PF11945"/>
    </source>
</evidence>
<dbReference type="GO" id="GO:0043015">
    <property type="term" value="F:gamma-tubulin binding"/>
    <property type="evidence" value="ECO:0007669"/>
    <property type="project" value="TreeGrafter"/>
</dbReference>
<feature type="region of interest" description="Disordered" evidence="3">
    <location>
        <begin position="441"/>
        <end position="461"/>
    </location>
</feature>
<proteinExistence type="inferred from homology"/>
<feature type="compositionally biased region" description="Polar residues" evidence="3">
    <location>
        <begin position="389"/>
        <end position="399"/>
    </location>
</feature>
<dbReference type="EMBL" id="JBBCAQ010000034">
    <property type="protein sequence ID" value="KAK7580077.1"/>
    <property type="molecule type" value="Genomic_DNA"/>
</dbReference>
<keyword evidence="6" id="KW-1185">Reference proteome</keyword>
<evidence type="ECO:0000313" key="5">
    <source>
        <dbReference type="EMBL" id="KAK7580077.1"/>
    </source>
</evidence>
<dbReference type="InterPro" id="IPR021854">
    <property type="entry name" value="WASH1_WAHD"/>
</dbReference>
<dbReference type="PANTHER" id="PTHR23331:SF1">
    <property type="entry name" value="WASH COMPLEX SUBUNIT 1"/>
    <property type="match status" value="1"/>
</dbReference>